<gene>
    <name evidence="2" type="ORF">A8975_1148</name>
</gene>
<proteinExistence type="predicted"/>
<feature type="transmembrane region" description="Helical" evidence="1">
    <location>
        <begin position="61"/>
        <end position="78"/>
    </location>
</feature>
<evidence type="ECO:0000313" key="2">
    <source>
        <dbReference type="EMBL" id="TDY12384.1"/>
    </source>
</evidence>
<feature type="transmembrane region" description="Helical" evidence="1">
    <location>
        <begin position="149"/>
        <end position="168"/>
    </location>
</feature>
<feature type="transmembrane region" description="Helical" evidence="1">
    <location>
        <begin position="33"/>
        <end position="52"/>
    </location>
</feature>
<evidence type="ECO:0008006" key="4">
    <source>
        <dbReference type="Google" id="ProtNLM"/>
    </source>
</evidence>
<evidence type="ECO:0000313" key="3">
    <source>
        <dbReference type="Proteomes" id="UP000294930"/>
    </source>
</evidence>
<feature type="transmembrane region" description="Helical" evidence="1">
    <location>
        <begin position="336"/>
        <end position="353"/>
    </location>
</feature>
<comment type="caution">
    <text evidence="2">The sequence shown here is derived from an EMBL/GenBank/DDBJ whole genome shotgun (WGS) entry which is preliminary data.</text>
</comment>
<accession>A0ABY2G782</accession>
<dbReference type="Proteomes" id="UP000294930">
    <property type="component" value="Unassembled WGS sequence"/>
</dbReference>
<keyword evidence="1" id="KW-1133">Transmembrane helix</keyword>
<organism evidence="2 3">
    <name type="scientific">Meridianimaribacter flavus</name>
    <dbReference type="NCBI Taxonomy" id="571115"/>
    <lineage>
        <taxon>Bacteria</taxon>
        <taxon>Pseudomonadati</taxon>
        <taxon>Bacteroidota</taxon>
        <taxon>Flavobacteriia</taxon>
        <taxon>Flavobacteriales</taxon>
        <taxon>Flavobacteriaceae</taxon>
        <taxon>Meridianimaribacter</taxon>
    </lineage>
</organism>
<feature type="transmembrane region" description="Helical" evidence="1">
    <location>
        <begin position="299"/>
        <end position="324"/>
    </location>
</feature>
<name>A0ABY2G782_9FLAO</name>
<keyword evidence="3" id="KW-1185">Reference proteome</keyword>
<feature type="transmembrane region" description="Helical" evidence="1">
    <location>
        <begin position="120"/>
        <end position="143"/>
    </location>
</feature>
<sequence>MGLGLNLIFVYFEQGRLYNNFTYGDLSLGPEKYIRSFSVILICLTVILNLFASKKKYLSKIFIAFFLILGFITINYLVTGPGMDDLTGLMDAKGIGPWLAFGLIFTAFDDYRYDLFKKFLVISAITISFFVIYTLIFNGIGLYRGQSLAKYRIFATNLVWITPFVFLISKNNKKLRIISIFLLFIGIASALICVTRSFLLIYLLVLIFDFFHTKKKTGYIIGLVVVGILFLYMLFNTESFSSSYELLAKRGLEDSRSNQLVEFLTQLNFFDIIVGQGFESSYYIDGMEYNILDNQWLKLIWWAGLIPAISYFYLTAYIPLKLFLKKNQDYETKVETFVLIIWTLACAGLAIYTTMSVDFYFFIICIIQGRLLYKYSLRSDIR</sequence>
<keyword evidence="1" id="KW-0812">Transmembrane</keyword>
<feature type="transmembrane region" description="Helical" evidence="1">
    <location>
        <begin position="90"/>
        <end position="108"/>
    </location>
</feature>
<keyword evidence="1" id="KW-0472">Membrane</keyword>
<dbReference type="EMBL" id="SOQZ01000002">
    <property type="protein sequence ID" value="TDY12384.1"/>
    <property type="molecule type" value="Genomic_DNA"/>
</dbReference>
<feature type="transmembrane region" description="Helical" evidence="1">
    <location>
        <begin position="180"/>
        <end position="205"/>
    </location>
</feature>
<evidence type="ECO:0000256" key="1">
    <source>
        <dbReference type="SAM" id="Phobius"/>
    </source>
</evidence>
<feature type="transmembrane region" description="Helical" evidence="1">
    <location>
        <begin position="217"/>
        <end position="235"/>
    </location>
</feature>
<reference evidence="2 3" key="1">
    <citation type="submission" date="2019-03" db="EMBL/GenBank/DDBJ databases">
        <title>Genomic Encyclopedia of Type Strains, Phase III (KMG-III): the genomes of soil and plant-associated and newly described type strains.</title>
        <authorList>
            <person name="Whitman W."/>
        </authorList>
    </citation>
    <scope>NUCLEOTIDE SEQUENCE [LARGE SCALE GENOMIC DNA]</scope>
    <source>
        <strain evidence="2 3">CGMCC 1.10957</strain>
    </source>
</reference>
<protein>
    <recommendedName>
        <fullName evidence="4">Oligosaccharide repeat unit polymerase</fullName>
    </recommendedName>
</protein>